<feature type="compositionally biased region" description="Basic and acidic residues" evidence="4">
    <location>
        <begin position="1401"/>
        <end position="1413"/>
    </location>
</feature>
<dbReference type="GO" id="GO:0005886">
    <property type="term" value="C:plasma membrane"/>
    <property type="evidence" value="ECO:0007669"/>
    <property type="project" value="TreeGrafter"/>
</dbReference>
<dbReference type="PANTHER" id="PTHR32258:SF6">
    <property type="entry name" value="PROTEIN NETWORKED 1A"/>
    <property type="match status" value="1"/>
</dbReference>
<comment type="caution">
    <text evidence="6">The sequence shown here is derived from an EMBL/GenBank/DDBJ whole genome shotgun (WGS) entry which is preliminary data.</text>
</comment>
<dbReference type="InterPro" id="IPR011684">
    <property type="entry name" value="NAB"/>
</dbReference>
<sequence length="1496" mass="171790">MATLSKTESRRLYSWWWDSHISPKNSRWLQENLSDMDTKVKAMIKLIEEDADSFARRAEMYYKKRPELMKLVEEFYRAYRALAERYDHATGALRQAHRTMTEAFPNQIPFVITDEPHSGSSAFEHEVHSPDTKSFQTQPDDLRKDLISAPAHLHSIKRNGAYTEENDTLSGKNGLKQLNEMFSAGEVVTHSKFGHEPKTRRGLRDMQKHDFAEKENISNEIKRLQEELSQISKEKKVLDSQITSEVQRADKAESEVHSLKDIMSKLNSEKEAAYLQYQLCLERLSNLEAEMSRTQEEFSKLNDKMLTGVEKLNSAEERCLLLEKESQSLLSEVDALKLRHHDLEEQKVAIDRLVESLQVSLKQMENEKLGLEDIHKKREDEKLLILGKLENLEKVAEKNLVLENSLSDVHAELEGLREKIKTLEESCESLRGQISVHVSDNAVLASQLEAVSKKMEKLSDKNTFLENSLTDTNAEVESLRGKLKALEESFQSLNDQNSALLVEKNTLLVEMGSISQCLKSLERRHAELQDKCLILGREKELTLQQIQELQDVLEFEKQEHENLIQSSKTRQAMLDNQIRLLQEEGRLREDQFETEQLKYMNAQVEIFILQRCLLEMEESNLLLSRECQKNIETLRCIESQKSDLEHEYLIQKQTVASLSEHNEKLSEGIHGVLKELGNKQFQSTDDIRDELLLQIVQDETKNLLTSLSDVQDEKQSLILDRLVILAILKQISLDAMDMRLEKDFIAQELIARKEDLFRLQSEHHELIGTKEQLMLNVLASSKRLDELNEEIKALHGQLSDWKEGHGLLKGENLKLLEDYQSLSVKFDRLMVIKEKLEEENRNILSEAMTLEFLCSFFRSVSTERTLKLLSFSNDLDSLVAVKNELDREIRVLNEKIAQIEVENSQLKETVVDFDECRNHLTILENDLRETRNVVCTLSEDNVHKDKEVASLHQVNEMLNGELDKLHKEVEQAKNREEHLVFDLGNSTNELKFCEVETATLLDELHLNATNAAIFEEKLLELILDCETLETSGLVQREMLRRAISLRDAYQGDLKEKLDALEGENRDLKAGFSAYKPLVMSLNESIALLEACILPQAKQHASNTQDKQDNELSFHPEKDAQEGNEDNTGGVQAGVLELQKLLTKVEALRKAVMDAGHSQEQEKVGSDVIPIAESEAAVSRDIILLEDVEVPRIRLKPQEDDSEMPQEIDFQIMKDIQLDRVSSSSPYQNDVSSYGRETIENSRRDNQLLEPWRTTGPDSGKHVENLSSPVRKHKMRCHEIQAVDEQKSRHPSLLVAEKELGIDKLELIKKISGSRQDWNRRVLQRLASDGERLSALQVSAEELKGQVQAFDKIKYHASFEFDTVKAQLKEAEGTIHELIGINNELKKKAEDCSGSSGSLDRLVSEQKGHGDKSKISKRQISISARRGSEKIGRLELELQKIQYILLKFKEEHENMIARAAGRRRRVILRDYLYGRTNSRRERKPRLCGCVRPKTDSD</sequence>
<keyword evidence="1 3" id="KW-0175">Coiled coil</keyword>
<proteinExistence type="inferred from homology"/>
<feature type="coiled-coil region" evidence="3">
    <location>
        <begin position="770"/>
        <end position="909"/>
    </location>
</feature>
<dbReference type="Gene3D" id="1.20.5.340">
    <property type="match status" value="1"/>
</dbReference>
<evidence type="ECO:0000256" key="3">
    <source>
        <dbReference type="SAM" id="Coils"/>
    </source>
</evidence>
<comment type="similarity">
    <text evidence="2">Belongs to the NET family.</text>
</comment>
<dbReference type="GO" id="GO:0051015">
    <property type="term" value="F:actin filament binding"/>
    <property type="evidence" value="ECO:0007669"/>
    <property type="project" value="TreeGrafter"/>
</dbReference>
<feature type="coiled-coil region" evidence="3">
    <location>
        <begin position="406"/>
        <end position="566"/>
    </location>
</feature>
<protein>
    <recommendedName>
        <fullName evidence="5">NAB domain-containing protein</fullName>
    </recommendedName>
</protein>
<evidence type="ECO:0000313" key="7">
    <source>
        <dbReference type="Proteomes" id="UP001085076"/>
    </source>
</evidence>
<reference evidence="6" key="1">
    <citation type="submission" date="2021-03" db="EMBL/GenBank/DDBJ databases">
        <authorList>
            <person name="Li Z."/>
            <person name="Yang C."/>
        </authorList>
    </citation>
    <scope>NUCLEOTIDE SEQUENCE</scope>
    <source>
        <strain evidence="6">Dzin_1.0</strain>
        <tissue evidence="6">Leaf</tissue>
    </source>
</reference>
<feature type="domain" description="NAB" evidence="5">
    <location>
        <begin position="13"/>
        <end position="93"/>
    </location>
</feature>
<evidence type="ECO:0000256" key="4">
    <source>
        <dbReference type="SAM" id="MobiDB-lite"/>
    </source>
</evidence>
<dbReference type="PROSITE" id="PS51774">
    <property type="entry name" value="NAB"/>
    <property type="match status" value="1"/>
</dbReference>
<dbReference type="Pfam" id="PF07765">
    <property type="entry name" value="KIP1"/>
    <property type="match status" value="1"/>
</dbReference>
<dbReference type="InterPro" id="IPR051861">
    <property type="entry name" value="NET_actin-binding_domain"/>
</dbReference>
<evidence type="ECO:0000259" key="5">
    <source>
        <dbReference type="PROSITE" id="PS51774"/>
    </source>
</evidence>
<dbReference type="SUPFAM" id="SSF57997">
    <property type="entry name" value="Tropomyosin"/>
    <property type="match status" value="1"/>
</dbReference>
<feature type="coiled-coil region" evidence="3">
    <location>
        <begin position="214"/>
        <end position="381"/>
    </location>
</feature>
<feature type="region of interest" description="Disordered" evidence="4">
    <location>
        <begin position="1394"/>
        <end position="1417"/>
    </location>
</feature>
<evidence type="ECO:0000313" key="6">
    <source>
        <dbReference type="EMBL" id="KAJ0966404.1"/>
    </source>
</evidence>
<evidence type="ECO:0000256" key="1">
    <source>
        <dbReference type="ARBA" id="ARBA00023054"/>
    </source>
</evidence>
<gene>
    <name evidence="6" type="ORF">J5N97_027542</name>
</gene>
<organism evidence="6 7">
    <name type="scientific">Dioscorea zingiberensis</name>
    <dbReference type="NCBI Taxonomy" id="325984"/>
    <lineage>
        <taxon>Eukaryota</taxon>
        <taxon>Viridiplantae</taxon>
        <taxon>Streptophyta</taxon>
        <taxon>Embryophyta</taxon>
        <taxon>Tracheophyta</taxon>
        <taxon>Spermatophyta</taxon>
        <taxon>Magnoliopsida</taxon>
        <taxon>Liliopsida</taxon>
        <taxon>Dioscoreales</taxon>
        <taxon>Dioscoreaceae</taxon>
        <taxon>Dioscorea</taxon>
    </lineage>
</organism>
<reference evidence="6" key="2">
    <citation type="journal article" date="2022" name="Hortic Res">
        <title>The genome of Dioscorea zingiberensis sheds light on the biosynthesis, origin and evolution of the medicinally important diosgenin saponins.</title>
        <authorList>
            <person name="Li Y."/>
            <person name="Tan C."/>
            <person name="Li Z."/>
            <person name="Guo J."/>
            <person name="Li S."/>
            <person name="Chen X."/>
            <person name="Wang C."/>
            <person name="Dai X."/>
            <person name="Yang H."/>
            <person name="Song W."/>
            <person name="Hou L."/>
            <person name="Xu J."/>
            <person name="Tong Z."/>
            <person name="Xu A."/>
            <person name="Yuan X."/>
            <person name="Wang W."/>
            <person name="Yang Q."/>
            <person name="Chen L."/>
            <person name="Sun Z."/>
            <person name="Wang K."/>
            <person name="Pan B."/>
            <person name="Chen J."/>
            <person name="Bao Y."/>
            <person name="Liu F."/>
            <person name="Qi X."/>
            <person name="Gang D.R."/>
            <person name="Wen J."/>
            <person name="Li J."/>
        </authorList>
    </citation>
    <scope>NUCLEOTIDE SEQUENCE</scope>
    <source>
        <strain evidence="6">Dzin_1.0</strain>
    </source>
</reference>
<dbReference type="PANTHER" id="PTHR32258">
    <property type="entry name" value="PROTEIN NETWORKED 4A"/>
    <property type="match status" value="1"/>
</dbReference>
<dbReference type="EMBL" id="JAGGNH010000008">
    <property type="protein sequence ID" value="KAJ0966404.1"/>
    <property type="molecule type" value="Genomic_DNA"/>
</dbReference>
<name>A0A9D5C5I5_9LILI</name>
<accession>A0A9D5C5I5</accession>
<dbReference type="OrthoDB" id="10255522at2759"/>
<keyword evidence="7" id="KW-1185">Reference proteome</keyword>
<evidence type="ECO:0000256" key="2">
    <source>
        <dbReference type="ARBA" id="ARBA00038006"/>
    </source>
</evidence>
<dbReference type="Proteomes" id="UP001085076">
    <property type="component" value="Miscellaneous, Linkage group lg08"/>
</dbReference>